<reference evidence="2" key="1">
    <citation type="journal article" date="2015" name="Nature">
        <title>Complex archaea that bridge the gap between prokaryotes and eukaryotes.</title>
        <authorList>
            <person name="Spang A."/>
            <person name="Saw J.H."/>
            <person name="Jorgensen S.L."/>
            <person name="Zaremba-Niedzwiedzka K."/>
            <person name="Martijn J."/>
            <person name="Lind A.E."/>
            <person name="van Eijk R."/>
            <person name="Schleper C."/>
            <person name="Guy L."/>
            <person name="Ettema T.J."/>
        </authorList>
    </citation>
    <scope>NUCLEOTIDE SEQUENCE</scope>
</reference>
<accession>A0A0F9PA22</accession>
<sequence>MATLQTSTPQAIPVRPDAGRGMLRVVSSTQLQNQESVEADTLRQQQEEAVEDQLASHIRARMVDMRNFRNAEGISERLLNALRTYKGMYDAGKLNEIKQFGGSEVFARVTPTKCRAATALLRDVYLSQERPWDVEPTPVPVTPASIETDIQQLVNVEVNTLMQLGQQVDQQMVADRIAGLRKAAERAAKKVAHDEAEKAGDQLNDILVEGNFYQAFAEFLIDLPIFPFAVMKGPEVRRITQTKWVEKKPTQQSIPKMFWKRVSPFDLYWSPGAATIEQAEFIERIKVTRKELRSVKGLPGYNSEAIDAVLKMAMVDGLHEWWDTIDTARAELEDRERWARTATSLIDTAEYTGWVSGELLSQWGMSDDKVPDKTEEYFVTAWLIDRYVIKVQINPATNQRAPYYITAFEQIPGALIGYGLPDLLEDVQTICNAAARSLVNNAGIASGPQVIINDAVLQPGETDDLYPWKRWHVNYDPALVTSGTKPIEFFQPEMNVVELMGIYTSWSSMGDEISAIPKYMTGDQKVGGAGRTASGLAMLMGNASKTLQNIAASIDRDVIDPILHQLYDMIMLTNPNMFRGDELIVVKGVGHAVKREQDRMRQLEFLQLTANPIDMAILGPEGRANVLRSVAQNLGLEHERTVPDDEQIQLNMQQQAAAQAQGVPTAPVQGGDPSQTPAPEDERAPPEEARREIEADFTGVTGRPGMRAGG</sequence>
<protein>
    <recommendedName>
        <fullName evidence="3">Hemophilus-specific protein</fullName>
    </recommendedName>
</protein>
<comment type="caution">
    <text evidence="2">The sequence shown here is derived from an EMBL/GenBank/DDBJ whole genome shotgun (WGS) entry which is preliminary data.</text>
</comment>
<dbReference type="InterPro" id="IPR056909">
    <property type="entry name" value="SU10_portal"/>
</dbReference>
<proteinExistence type="predicted"/>
<dbReference type="EMBL" id="LAZR01002675">
    <property type="protein sequence ID" value="KKN27004.1"/>
    <property type="molecule type" value="Genomic_DNA"/>
</dbReference>
<dbReference type="AlphaFoldDB" id="A0A0F9PA22"/>
<feature type="compositionally biased region" description="Basic and acidic residues" evidence="1">
    <location>
        <begin position="680"/>
        <end position="694"/>
    </location>
</feature>
<dbReference type="Pfam" id="PF23899">
    <property type="entry name" value="SU10_portal"/>
    <property type="match status" value="1"/>
</dbReference>
<feature type="region of interest" description="Disordered" evidence="1">
    <location>
        <begin position="652"/>
        <end position="710"/>
    </location>
</feature>
<evidence type="ECO:0008006" key="3">
    <source>
        <dbReference type="Google" id="ProtNLM"/>
    </source>
</evidence>
<evidence type="ECO:0000313" key="2">
    <source>
        <dbReference type="EMBL" id="KKN27004.1"/>
    </source>
</evidence>
<gene>
    <name evidence="2" type="ORF">LCGC14_0868850</name>
</gene>
<organism evidence="2">
    <name type="scientific">marine sediment metagenome</name>
    <dbReference type="NCBI Taxonomy" id="412755"/>
    <lineage>
        <taxon>unclassified sequences</taxon>
        <taxon>metagenomes</taxon>
        <taxon>ecological metagenomes</taxon>
    </lineage>
</organism>
<name>A0A0F9PA22_9ZZZZ</name>
<evidence type="ECO:0000256" key="1">
    <source>
        <dbReference type="SAM" id="MobiDB-lite"/>
    </source>
</evidence>